<dbReference type="InterPro" id="IPR001789">
    <property type="entry name" value="Sig_transdc_resp-reg_receiver"/>
</dbReference>
<sequence>MDSSTTADRIGQQADGRADREFPSGRAEAPPLPSGRRWPLLLAILLGSLAIGTAAALAYRISLDELAQKAARQVEAIARLKARGVMTWMEERRQDAELLGRSPLLVRFLAGHAGTAPPPGVEALAQALEAVREVRHFRGLRVVSPTGATLLAVGGRFEDSADTRAAFHDAFATRRTALINLHRQADGSIHFGYAAPVAVPGGTGVAGLLQLDFDPETFLFPYLREWPLPTRTGEALLWHYTAMDRVLLNRPTSATTDAFGQRLPLNERGQASTTHAMVLPDYRGVRALGARAEISGTPWSVAAKLDTAEAFAGIGTLVGVTVLMAATVWAALLGGVAVLWQRQRLAVAMAEIRRGEALVAAEARFRATFEQAAVGMANLGPDGAWLRVNGKLCAILGRGQAELAGGRIQDVTHPDDLRACEGCMRAIAAGARDGCSLPLRYLRPDGGIVVADVTISPLRGSGGAPASFVFVIVDVTARRQMEAALSESRASLAELNRRLEERVLQEVAAREAAQERARHAQHMQALGQVAGGVAHEFNNILQAVSGALALILRHPADTARVRHWADLTETATRRGSIVTSRLLAFARRAPFRVERIEVAPMLRGLGEILAHTLGGRVKVRIEAAPDLPALATDRAELETALVNLATNGRDAMAEGGTLTIAAIGVEAGAEPPEAAATPPRSGRFIRISVSDEGSGMDAATLAQATEPFFTTKPPGQGSGLGLSMAKGFAEQNGGALTLRSAPGEGSTVALWLPAAEAVAEARLAGAGAAPGPAVPVRPGRILLVDDEAMLRDTLAAGLADSGFSVLTACGGPEALALLDQGEAVDALITDFSMPAMDGATLARQARALRPGLRTVILTGHIDIDAAAVETVLRKPARVEEIVAALGP</sequence>
<feature type="region of interest" description="Disordered" evidence="6">
    <location>
        <begin position="1"/>
        <end position="32"/>
    </location>
</feature>
<dbReference type="SUPFAM" id="SSF55785">
    <property type="entry name" value="PYP-like sensor domain (PAS domain)"/>
    <property type="match status" value="1"/>
</dbReference>
<keyword evidence="5" id="KW-0175">Coiled coil</keyword>
<evidence type="ECO:0000256" key="1">
    <source>
        <dbReference type="ARBA" id="ARBA00000085"/>
    </source>
</evidence>
<proteinExistence type="predicted"/>
<dbReference type="InterPro" id="IPR000700">
    <property type="entry name" value="PAS-assoc_C"/>
</dbReference>
<dbReference type="PANTHER" id="PTHR43065">
    <property type="entry name" value="SENSOR HISTIDINE KINASE"/>
    <property type="match status" value="1"/>
</dbReference>
<comment type="caution">
    <text evidence="12">The sequence shown here is derived from an EMBL/GenBank/DDBJ whole genome shotgun (WGS) entry which is preliminary data.</text>
</comment>
<dbReference type="PROSITE" id="PS50112">
    <property type="entry name" value="PAS"/>
    <property type="match status" value="1"/>
</dbReference>
<name>A0A5M6IJE5_9PROT</name>
<dbReference type="PROSITE" id="PS50113">
    <property type="entry name" value="PAC"/>
    <property type="match status" value="1"/>
</dbReference>
<dbReference type="SMART" id="SM00091">
    <property type="entry name" value="PAS"/>
    <property type="match status" value="1"/>
</dbReference>
<keyword evidence="3 4" id="KW-0597">Phosphoprotein</keyword>
<feature type="coiled-coil region" evidence="5">
    <location>
        <begin position="478"/>
        <end position="516"/>
    </location>
</feature>
<dbReference type="Gene3D" id="3.30.565.10">
    <property type="entry name" value="Histidine kinase-like ATPase, C-terminal domain"/>
    <property type="match status" value="1"/>
</dbReference>
<dbReference type="InterPro" id="IPR004358">
    <property type="entry name" value="Sig_transdc_His_kin-like_C"/>
</dbReference>
<dbReference type="Pfam" id="PF02518">
    <property type="entry name" value="HATPase_c"/>
    <property type="match status" value="1"/>
</dbReference>
<dbReference type="EC" id="2.7.13.3" evidence="2"/>
<dbReference type="InterPro" id="IPR001610">
    <property type="entry name" value="PAC"/>
</dbReference>
<dbReference type="SUPFAM" id="SSF52172">
    <property type="entry name" value="CheY-like"/>
    <property type="match status" value="1"/>
</dbReference>
<dbReference type="InterPro" id="IPR003661">
    <property type="entry name" value="HisK_dim/P_dom"/>
</dbReference>
<feature type="domain" description="PAC" evidence="11">
    <location>
        <begin position="435"/>
        <end position="487"/>
    </location>
</feature>
<feature type="transmembrane region" description="Helical" evidence="7">
    <location>
        <begin position="38"/>
        <end position="59"/>
    </location>
</feature>
<dbReference type="OrthoDB" id="9796100at2"/>
<dbReference type="SMART" id="SM00448">
    <property type="entry name" value="REC"/>
    <property type="match status" value="1"/>
</dbReference>
<reference evidence="12 13" key="1">
    <citation type="submission" date="2019-09" db="EMBL/GenBank/DDBJ databases">
        <title>Genome sequence of Rhodovastum atsumiense, a diverse member of the Acetobacteraceae family of non-sulfur purple photosynthetic bacteria.</title>
        <authorList>
            <person name="Meyer T."/>
            <person name="Kyndt J."/>
        </authorList>
    </citation>
    <scope>NUCLEOTIDE SEQUENCE [LARGE SCALE GENOMIC DNA]</scope>
    <source>
        <strain evidence="12 13">DSM 21279</strain>
    </source>
</reference>
<evidence type="ECO:0000256" key="4">
    <source>
        <dbReference type="PROSITE-ProRule" id="PRU00169"/>
    </source>
</evidence>
<evidence type="ECO:0000259" key="10">
    <source>
        <dbReference type="PROSITE" id="PS50112"/>
    </source>
</evidence>
<comment type="catalytic activity">
    <reaction evidence="1">
        <text>ATP + protein L-histidine = ADP + protein N-phospho-L-histidine.</text>
        <dbReference type="EC" id="2.7.13.3"/>
    </reaction>
</comment>
<dbReference type="PRINTS" id="PR00344">
    <property type="entry name" value="BCTRLSENSOR"/>
</dbReference>
<evidence type="ECO:0000256" key="7">
    <source>
        <dbReference type="SAM" id="Phobius"/>
    </source>
</evidence>
<dbReference type="InterPro" id="IPR000014">
    <property type="entry name" value="PAS"/>
</dbReference>
<evidence type="ECO:0000259" key="9">
    <source>
        <dbReference type="PROSITE" id="PS50110"/>
    </source>
</evidence>
<dbReference type="PROSITE" id="PS50110">
    <property type="entry name" value="RESPONSE_REGULATORY"/>
    <property type="match status" value="1"/>
</dbReference>
<dbReference type="SMART" id="SM00387">
    <property type="entry name" value="HATPase_c"/>
    <property type="match status" value="1"/>
</dbReference>
<evidence type="ECO:0000313" key="13">
    <source>
        <dbReference type="Proteomes" id="UP000325255"/>
    </source>
</evidence>
<evidence type="ECO:0000259" key="8">
    <source>
        <dbReference type="PROSITE" id="PS50109"/>
    </source>
</evidence>
<dbReference type="SMART" id="SM00086">
    <property type="entry name" value="PAC"/>
    <property type="match status" value="1"/>
</dbReference>
<dbReference type="GO" id="GO:0000155">
    <property type="term" value="F:phosphorelay sensor kinase activity"/>
    <property type="evidence" value="ECO:0007669"/>
    <property type="project" value="InterPro"/>
</dbReference>
<dbReference type="InterPro" id="IPR035965">
    <property type="entry name" value="PAS-like_dom_sf"/>
</dbReference>
<dbReference type="InterPro" id="IPR036890">
    <property type="entry name" value="HATPase_C_sf"/>
</dbReference>
<feature type="modified residue" description="4-aspartylphosphate" evidence="4">
    <location>
        <position position="830"/>
    </location>
</feature>
<dbReference type="Pfam" id="PF13426">
    <property type="entry name" value="PAS_9"/>
    <property type="match status" value="1"/>
</dbReference>
<evidence type="ECO:0000256" key="6">
    <source>
        <dbReference type="SAM" id="MobiDB-lite"/>
    </source>
</evidence>
<gene>
    <name evidence="12" type="ORF">F1189_29790</name>
</gene>
<dbReference type="InterPro" id="IPR003594">
    <property type="entry name" value="HATPase_dom"/>
</dbReference>
<accession>A0A5M6IJE5</accession>
<keyword evidence="7" id="KW-1133">Transmembrane helix</keyword>
<dbReference type="InterPro" id="IPR005467">
    <property type="entry name" value="His_kinase_dom"/>
</dbReference>
<dbReference type="PANTHER" id="PTHR43065:SF49">
    <property type="entry name" value="HISTIDINE KINASE"/>
    <property type="match status" value="1"/>
</dbReference>
<evidence type="ECO:0000256" key="5">
    <source>
        <dbReference type="SAM" id="Coils"/>
    </source>
</evidence>
<keyword evidence="7" id="KW-0812">Transmembrane</keyword>
<dbReference type="Gene3D" id="3.30.450.20">
    <property type="entry name" value="PAS domain"/>
    <property type="match status" value="1"/>
</dbReference>
<dbReference type="EMBL" id="VWPK01000092">
    <property type="protein sequence ID" value="KAA5608282.1"/>
    <property type="molecule type" value="Genomic_DNA"/>
</dbReference>
<dbReference type="InterPro" id="IPR036097">
    <property type="entry name" value="HisK_dim/P_sf"/>
</dbReference>
<keyword evidence="7" id="KW-0472">Membrane</keyword>
<dbReference type="CDD" id="cd00130">
    <property type="entry name" value="PAS"/>
    <property type="match status" value="1"/>
</dbReference>
<dbReference type="Pfam" id="PF00072">
    <property type="entry name" value="Response_reg"/>
    <property type="match status" value="1"/>
</dbReference>
<evidence type="ECO:0000256" key="2">
    <source>
        <dbReference type="ARBA" id="ARBA00012438"/>
    </source>
</evidence>
<dbReference type="SMART" id="SM00388">
    <property type="entry name" value="HisKA"/>
    <property type="match status" value="1"/>
</dbReference>
<dbReference type="SUPFAM" id="SSF47384">
    <property type="entry name" value="Homodimeric domain of signal transducing histidine kinase"/>
    <property type="match status" value="1"/>
</dbReference>
<evidence type="ECO:0000256" key="3">
    <source>
        <dbReference type="ARBA" id="ARBA00022553"/>
    </source>
</evidence>
<protein>
    <recommendedName>
        <fullName evidence="2">histidine kinase</fullName>
        <ecNumber evidence="2">2.7.13.3</ecNumber>
    </recommendedName>
</protein>
<evidence type="ECO:0000313" key="12">
    <source>
        <dbReference type="EMBL" id="KAA5608282.1"/>
    </source>
</evidence>
<evidence type="ECO:0000259" key="11">
    <source>
        <dbReference type="PROSITE" id="PS50113"/>
    </source>
</evidence>
<dbReference type="Gene3D" id="3.40.50.2300">
    <property type="match status" value="1"/>
</dbReference>
<dbReference type="PROSITE" id="PS50109">
    <property type="entry name" value="HIS_KIN"/>
    <property type="match status" value="1"/>
</dbReference>
<feature type="transmembrane region" description="Helical" evidence="7">
    <location>
        <begin position="314"/>
        <end position="340"/>
    </location>
</feature>
<dbReference type="Proteomes" id="UP000325255">
    <property type="component" value="Unassembled WGS sequence"/>
</dbReference>
<dbReference type="AlphaFoldDB" id="A0A5M6IJE5"/>
<organism evidence="12 13">
    <name type="scientific">Rhodovastum atsumiense</name>
    <dbReference type="NCBI Taxonomy" id="504468"/>
    <lineage>
        <taxon>Bacteria</taxon>
        <taxon>Pseudomonadati</taxon>
        <taxon>Pseudomonadota</taxon>
        <taxon>Alphaproteobacteria</taxon>
        <taxon>Acetobacterales</taxon>
        <taxon>Acetobacteraceae</taxon>
        <taxon>Rhodovastum</taxon>
    </lineage>
</organism>
<dbReference type="RefSeq" id="WP_150045509.1">
    <property type="nucleotide sequence ID" value="NZ_OW485601.1"/>
</dbReference>
<dbReference type="Gene3D" id="1.10.287.130">
    <property type="match status" value="1"/>
</dbReference>
<dbReference type="SUPFAM" id="SSF55874">
    <property type="entry name" value="ATPase domain of HSP90 chaperone/DNA topoisomerase II/histidine kinase"/>
    <property type="match status" value="1"/>
</dbReference>
<feature type="domain" description="PAS" evidence="10">
    <location>
        <begin position="361"/>
        <end position="416"/>
    </location>
</feature>
<dbReference type="NCBIfam" id="TIGR00229">
    <property type="entry name" value="sensory_box"/>
    <property type="match status" value="1"/>
</dbReference>
<feature type="domain" description="Response regulatory" evidence="9">
    <location>
        <begin position="780"/>
        <end position="887"/>
    </location>
</feature>
<dbReference type="InterPro" id="IPR011006">
    <property type="entry name" value="CheY-like_superfamily"/>
</dbReference>
<keyword evidence="13" id="KW-1185">Reference proteome</keyword>
<feature type="domain" description="Histidine kinase" evidence="8">
    <location>
        <begin position="532"/>
        <end position="756"/>
    </location>
</feature>